<keyword evidence="9" id="KW-1185">Reference proteome</keyword>
<keyword evidence="8" id="KW-0807">Transducer</keyword>
<evidence type="ECO:0000256" key="2">
    <source>
        <dbReference type="ARBA" id="ARBA00022606"/>
    </source>
</evidence>
<evidence type="ECO:0000313" key="9">
    <source>
        <dbReference type="Proteomes" id="UP000515204"/>
    </source>
</evidence>
<gene>
    <name evidence="10" type="primary">LOC106746707</name>
</gene>
<dbReference type="GO" id="GO:0007165">
    <property type="term" value="P:signal transduction"/>
    <property type="evidence" value="ECO:0007669"/>
    <property type="project" value="UniProtKB-KW"/>
</dbReference>
<keyword evidence="6" id="KW-0472">Membrane</keyword>
<dbReference type="Pfam" id="PF02949">
    <property type="entry name" value="7tm_6"/>
    <property type="match status" value="1"/>
</dbReference>
<name>A0A6P3XM20_DINQU</name>
<dbReference type="GO" id="GO:0016020">
    <property type="term" value="C:membrane"/>
    <property type="evidence" value="ECO:0007669"/>
    <property type="project" value="UniProtKB-SubCell"/>
</dbReference>
<dbReference type="RefSeq" id="XP_014479024.1">
    <property type="nucleotide sequence ID" value="XM_014623538.1"/>
</dbReference>
<comment type="subcellular location">
    <subcellularLocation>
        <location evidence="1">Membrane</location>
        <topology evidence="1">Multi-pass membrane protein</topology>
    </subcellularLocation>
</comment>
<evidence type="ECO:0000256" key="5">
    <source>
        <dbReference type="ARBA" id="ARBA00022989"/>
    </source>
</evidence>
<evidence type="ECO:0000256" key="1">
    <source>
        <dbReference type="ARBA" id="ARBA00004141"/>
    </source>
</evidence>
<evidence type="ECO:0000256" key="7">
    <source>
        <dbReference type="ARBA" id="ARBA00023170"/>
    </source>
</evidence>
<dbReference type="OrthoDB" id="7547851at2759"/>
<dbReference type="InterPro" id="IPR004117">
    <property type="entry name" value="7tm6_olfct_rcpt"/>
</dbReference>
<keyword evidence="7" id="KW-0675">Receptor</keyword>
<reference evidence="10" key="1">
    <citation type="submission" date="2025-08" db="UniProtKB">
        <authorList>
            <consortium name="RefSeq"/>
        </authorList>
    </citation>
    <scope>IDENTIFICATION</scope>
</reference>
<evidence type="ECO:0000256" key="6">
    <source>
        <dbReference type="ARBA" id="ARBA00023136"/>
    </source>
</evidence>
<dbReference type="Proteomes" id="UP000515204">
    <property type="component" value="Unplaced"/>
</dbReference>
<dbReference type="AlphaFoldDB" id="A0A6P3XM20"/>
<dbReference type="KEGG" id="dqu:106746707"/>
<accession>A0A6P3XM20</accession>
<dbReference type="GO" id="GO:0004984">
    <property type="term" value="F:olfactory receptor activity"/>
    <property type="evidence" value="ECO:0007669"/>
    <property type="project" value="InterPro"/>
</dbReference>
<keyword evidence="3" id="KW-0812">Transmembrane</keyword>
<evidence type="ECO:0000256" key="3">
    <source>
        <dbReference type="ARBA" id="ARBA00022692"/>
    </source>
</evidence>
<dbReference type="GeneID" id="106746707"/>
<evidence type="ECO:0000256" key="8">
    <source>
        <dbReference type="ARBA" id="ARBA00023224"/>
    </source>
</evidence>
<sequence length="67" mass="7551">MFMGNYTAQQVTDHNNDVFVSVYNVRWYTAPLRIQKIILFLLQRGGKAFNLTLGGLFVASLRNAASV</sequence>
<evidence type="ECO:0000313" key="10">
    <source>
        <dbReference type="RefSeq" id="XP_014479024.1"/>
    </source>
</evidence>
<dbReference type="GO" id="GO:0005549">
    <property type="term" value="F:odorant binding"/>
    <property type="evidence" value="ECO:0007669"/>
    <property type="project" value="InterPro"/>
</dbReference>
<proteinExistence type="predicted"/>
<keyword evidence="5" id="KW-1133">Transmembrane helix</keyword>
<organism evidence="9 10">
    <name type="scientific">Dinoponera quadriceps</name>
    <name type="common">South American ant</name>
    <dbReference type="NCBI Taxonomy" id="609295"/>
    <lineage>
        <taxon>Eukaryota</taxon>
        <taxon>Metazoa</taxon>
        <taxon>Ecdysozoa</taxon>
        <taxon>Arthropoda</taxon>
        <taxon>Hexapoda</taxon>
        <taxon>Insecta</taxon>
        <taxon>Pterygota</taxon>
        <taxon>Neoptera</taxon>
        <taxon>Endopterygota</taxon>
        <taxon>Hymenoptera</taxon>
        <taxon>Apocrita</taxon>
        <taxon>Aculeata</taxon>
        <taxon>Formicoidea</taxon>
        <taxon>Formicidae</taxon>
        <taxon>Ponerinae</taxon>
        <taxon>Ponerini</taxon>
        <taxon>Dinoponera</taxon>
    </lineage>
</organism>
<keyword evidence="2" id="KW-0716">Sensory transduction</keyword>
<evidence type="ECO:0000256" key="4">
    <source>
        <dbReference type="ARBA" id="ARBA00022725"/>
    </source>
</evidence>
<protein>
    <submittedName>
        <fullName evidence="10">Uncharacterized protein LOC106746707</fullName>
    </submittedName>
</protein>
<keyword evidence="4" id="KW-0552">Olfaction</keyword>